<dbReference type="UCSC" id="Y32B12B.2">
    <property type="organism name" value="c. elegans"/>
</dbReference>
<proteinExistence type="evidence at protein level"/>
<dbReference type="Proteomes" id="UP000001940">
    <property type="component" value="Chromosome V"/>
</dbReference>
<reference evidence="5 6" key="1">
    <citation type="journal article" date="1998" name="Science">
        <title>Genome sequence of the nematode C. elegans: a platform for investigating biology.</title>
        <authorList>
            <consortium name="The C. elegans sequencing consortium"/>
            <person name="Sulson J.E."/>
            <person name="Waterston R."/>
        </authorList>
    </citation>
    <scope>NUCLEOTIDE SEQUENCE [LARGE SCALE GENOMIC DNA]</scope>
    <source>
        <strain evidence="5 6">Bristol N2</strain>
    </source>
</reference>
<dbReference type="GO" id="GO:0042393">
    <property type="term" value="F:histone binding"/>
    <property type="evidence" value="ECO:0000318"/>
    <property type="project" value="GO_Central"/>
</dbReference>
<dbReference type="PaxDb" id="6239-Y32B12B.2a"/>
<dbReference type="ExpressionAtlas" id="Q9XX35">
    <property type="expression patterns" value="baseline and differential"/>
</dbReference>
<dbReference type="AlphaFoldDB" id="Q9XX35"/>
<evidence type="ECO:0000256" key="4">
    <source>
        <dbReference type="SAM" id="MobiDB-lite"/>
    </source>
</evidence>
<accession>Q9XX35</accession>
<sequence length="812" mass="94613">MEQELPVDIFRRVVGFSTNSRSILDLWSLNDTARCAIEQEIRKLSKNAPIRLDIHRFFLESNPFHREFFGFAEKIHKKQLHDKIRELARLLEKLLEIGAKFQIDNLTAASLGFQAEHDEQHLPRAPFMLQKKMMHILSRFHGNSISISPVFMRPSRMIRTFRNRFDEITTLDLGTMKSLASCQLRSVVFPALQNLENLTWNHANHRILHKIPNKNRIKSLHLTCHLVGRPRFPEFEVLKEFSNLEKFYLGFTVPINPSRMEMEVLLNLYQSIWSRKMGNLLENFPKIREIGFWNSPEKIFQQLSKYEISLETLNFGSLNQSLSMLCSFDSILQSFFKFEELENALEPPKIKHLNMNLHTMPAVGLDYYLPNLMNRVNQFPDLQTVSLLFKCIFHAQMTSSWSMESKKEKSSKRRPIFESTYTKFQLHSEGLCGLTDLDRQLPPTLESCSISLNLPADGGRKVIPSVLKFIEKLGSMNDFPELVEFHIQILGVKCFETLIHAIGDHLGPHLHKVSIYAPLNCTEKSLAKRLMSRIPELFPKATEISISIDFLRILLKESAQSSAQWPEKLTKLARKHEFNVENCKLTTGRLPRCGSQFVCKGDEPRDLTELEEELGISILEETLDGMNVELLDDDDWIVDDDNDEDGECIDEEEDYDNTEIVYESEEDELDGLEAKLERESDRRHKKWEKKNKVMIDSDDEEEEEENDDDKENQDDDTHDIVDWDKLDESDEDEDELKDRKHGLFDDEASESDGEDEFEDEDEEEPEGEDLEDSDDERLFEHGPSKKRRFEQQKQNAKRRCIVISDDDDDDEE</sequence>
<feature type="region of interest" description="Disordered" evidence="4">
    <location>
        <begin position="634"/>
        <end position="655"/>
    </location>
</feature>
<dbReference type="KEGG" id="cel:CELE_Y32B12B.2"/>
<dbReference type="eggNOG" id="ENOG502TH12">
    <property type="taxonomic scope" value="Eukaryota"/>
</dbReference>
<evidence type="ECO:0000313" key="5">
    <source>
        <dbReference type="EMBL" id="CAA21005.3"/>
    </source>
</evidence>
<dbReference type="GeneID" id="180109"/>
<dbReference type="STRING" id="6239.Y32B12B.2a.1"/>
<dbReference type="OrthoDB" id="5840759at2759"/>
<feature type="compositionally biased region" description="Acidic residues" evidence="4">
    <location>
        <begin position="696"/>
        <end position="717"/>
    </location>
</feature>
<evidence type="ECO:0007829" key="8">
    <source>
        <dbReference type="PeptideAtlas" id="Q9XX35"/>
    </source>
</evidence>
<gene>
    <name evidence="5" type="ORF">CELE_Y32B12B.2</name>
    <name evidence="5 7" type="ORF">Y32B12B.2</name>
</gene>
<feature type="region of interest" description="Disordered" evidence="4">
    <location>
        <begin position="684"/>
        <end position="812"/>
    </location>
</feature>
<dbReference type="InterPro" id="IPR045081">
    <property type="entry name" value="AN32"/>
</dbReference>
<dbReference type="HOGENOM" id="CLU_347903_0_0_1"/>
<dbReference type="CTD" id="180109"/>
<dbReference type="PeptideAtlas" id="Q9XX35"/>
<feature type="compositionally biased region" description="Acidic residues" evidence="4">
    <location>
        <begin position="745"/>
        <end position="775"/>
    </location>
</feature>
<keyword evidence="8" id="KW-1267">Proteomics identification</keyword>
<dbReference type="FunCoup" id="Q9XX35">
    <property type="interactions" value="2049"/>
</dbReference>
<evidence type="ECO:0000313" key="7">
    <source>
        <dbReference type="WormBase" id="Y32B12B.2a"/>
    </source>
</evidence>
<evidence type="ECO:0000256" key="1">
    <source>
        <dbReference type="ARBA" id="ARBA00022614"/>
    </source>
</evidence>
<dbReference type="OMA" id="KCIFHAQ"/>
<dbReference type="AGR" id="WB:WBGene00012522"/>
<dbReference type="EMBL" id="BX284605">
    <property type="protein sequence ID" value="CAA21005.3"/>
    <property type="molecule type" value="Genomic_DNA"/>
</dbReference>
<dbReference type="InParanoid" id="Q9XX35"/>
<dbReference type="GO" id="GO:0005634">
    <property type="term" value="C:nucleus"/>
    <property type="evidence" value="ECO:0000318"/>
    <property type="project" value="GO_Central"/>
</dbReference>
<dbReference type="PANTHER" id="PTHR11375:SF0">
    <property type="entry name" value="ACIDIC LEUCINE-RICH NUCLEAR PHOSPHOPROTEIN 32 FAMILY MEMBER A"/>
    <property type="match status" value="1"/>
</dbReference>
<dbReference type="Bgee" id="WBGene00012522">
    <property type="expression patterns" value="Expressed in adult organism and 4 other cell types or tissues"/>
</dbReference>
<evidence type="ECO:0000256" key="3">
    <source>
        <dbReference type="SAM" id="Coils"/>
    </source>
</evidence>
<keyword evidence="6" id="KW-1185">Reference proteome</keyword>
<name>Q9XX35_CAEEL</name>
<dbReference type="RefSeq" id="NP_001256713.1">
    <property type="nucleotide sequence ID" value="NM_001269784.1"/>
</dbReference>
<evidence type="ECO:0000313" key="6">
    <source>
        <dbReference type="Proteomes" id="UP000001940"/>
    </source>
</evidence>
<protein>
    <submittedName>
        <fullName evidence="5">F-box domain-containing protein</fullName>
    </submittedName>
</protein>
<keyword evidence="3" id="KW-0175">Coiled coil</keyword>
<feature type="coiled-coil region" evidence="3">
    <location>
        <begin position="655"/>
        <end position="682"/>
    </location>
</feature>
<keyword evidence="2" id="KW-0677">Repeat</keyword>
<evidence type="ECO:0000256" key="2">
    <source>
        <dbReference type="ARBA" id="ARBA00022737"/>
    </source>
</evidence>
<keyword evidence="1" id="KW-0433">Leucine-rich repeat</keyword>
<dbReference type="PANTHER" id="PTHR11375">
    <property type="entry name" value="ACIDIC LEUCINE-RICH NUCLEAR PHOSPHOPROTEIN 32"/>
    <property type="match status" value="1"/>
</dbReference>
<organism evidence="5 6">
    <name type="scientific">Caenorhabditis elegans</name>
    <dbReference type="NCBI Taxonomy" id="6239"/>
    <lineage>
        <taxon>Eukaryota</taxon>
        <taxon>Metazoa</taxon>
        <taxon>Ecdysozoa</taxon>
        <taxon>Nematoda</taxon>
        <taxon>Chromadorea</taxon>
        <taxon>Rhabditida</taxon>
        <taxon>Rhabditina</taxon>
        <taxon>Rhabditomorpha</taxon>
        <taxon>Rhabditoidea</taxon>
        <taxon>Rhabditidae</taxon>
        <taxon>Peloderinae</taxon>
        <taxon>Caenorhabditis</taxon>
    </lineage>
</organism>
<dbReference type="WormBase" id="Y32B12B.2a">
    <property type="protein sequence ID" value="CE42997"/>
    <property type="gene ID" value="WBGene00012522"/>
</dbReference>